<keyword evidence="1" id="KW-0812">Transmembrane</keyword>
<keyword evidence="1" id="KW-1133">Transmembrane helix</keyword>
<dbReference type="EMBL" id="SODF01000004">
    <property type="protein sequence ID" value="TDW14108.1"/>
    <property type="molecule type" value="Genomic_DNA"/>
</dbReference>
<name>A0A4R7ZDB2_9ACTN</name>
<proteinExistence type="predicted"/>
<evidence type="ECO:0000313" key="3">
    <source>
        <dbReference type="Proteomes" id="UP000295447"/>
    </source>
</evidence>
<sequence>MTISILLDGPPDMNVTTTWPNTRAWLHESIQLAQKYRSKVPRATIRSLWPNLHSDSGVAPSSEPGGRRLREPATLRGFLRDLWRLIKFAIRLVVIAYVGLSIFADTRDGSVRAAVLDIDAFVRRNKNTLDEVFSTIVVGACCFLILFFLALGAKDWDSKRRTAVPIWLPRERDIRLSVEVFLHSPGSWRRLKKALEHGLASRTRDTAIEARETRLLNDLA</sequence>
<reference evidence="2 3" key="1">
    <citation type="submission" date="2019-03" db="EMBL/GenBank/DDBJ databases">
        <title>Genomic Encyclopedia of Type Strains, Phase III (KMG-III): the genomes of soil and plant-associated and newly described type strains.</title>
        <authorList>
            <person name="Whitman W."/>
        </authorList>
    </citation>
    <scope>NUCLEOTIDE SEQUENCE [LARGE SCALE GENOMIC DNA]</scope>
    <source>
        <strain evidence="2 3">VKM Ac-2570</strain>
    </source>
</reference>
<comment type="caution">
    <text evidence="2">The sequence shown here is derived from an EMBL/GenBank/DDBJ whole genome shotgun (WGS) entry which is preliminary data.</text>
</comment>
<dbReference type="AlphaFoldDB" id="A0A4R7ZDB2"/>
<feature type="transmembrane region" description="Helical" evidence="1">
    <location>
        <begin position="132"/>
        <end position="151"/>
    </location>
</feature>
<evidence type="ECO:0000256" key="1">
    <source>
        <dbReference type="SAM" id="Phobius"/>
    </source>
</evidence>
<accession>A0A4R7ZDB2</accession>
<gene>
    <name evidence="2" type="ORF">EV650_7691</name>
</gene>
<keyword evidence="3" id="KW-1185">Reference proteome</keyword>
<keyword evidence="1" id="KW-0472">Membrane</keyword>
<dbReference type="Proteomes" id="UP000295447">
    <property type="component" value="Unassembled WGS sequence"/>
</dbReference>
<dbReference type="RefSeq" id="WP_134124090.1">
    <property type="nucleotide sequence ID" value="NZ_SODF01000004.1"/>
</dbReference>
<feature type="transmembrane region" description="Helical" evidence="1">
    <location>
        <begin position="85"/>
        <end position="104"/>
    </location>
</feature>
<evidence type="ECO:0000313" key="2">
    <source>
        <dbReference type="EMBL" id="TDW14108.1"/>
    </source>
</evidence>
<protein>
    <submittedName>
        <fullName evidence="2">Uncharacterized protein</fullName>
    </submittedName>
</protein>
<organism evidence="2 3">
    <name type="scientific">Kribbella kalugense</name>
    <dbReference type="NCBI Taxonomy" id="2512221"/>
    <lineage>
        <taxon>Bacteria</taxon>
        <taxon>Bacillati</taxon>
        <taxon>Actinomycetota</taxon>
        <taxon>Actinomycetes</taxon>
        <taxon>Propionibacteriales</taxon>
        <taxon>Kribbellaceae</taxon>
        <taxon>Kribbella</taxon>
    </lineage>
</organism>